<dbReference type="EMBL" id="JWHR01000079">
    <property type="protein sequence ID" value="KHS57375.1"/>
    <property type="molecule type" value="Genomic_DNA"/>
</dbReference>
<dbReference type="PANTHER" id="PTHR45008:SF1">
    <property type="entry name" value="PTS SYSTEM GLUCOSE-SPECIFIC EIIA COMPONENT"/>
    <property type="match status" value="1"/>
</dbReference>
<evidence type="ECO:0000256" key="5">
    <source>
        <dbReference type="ARBA" id="ARBA00022683"/>
    </source>
</evidence>
<dbReference type="PROSITE" id="PS51093">
    <property type="entry name" value="PTS_EIIA_TYPE_1"/>
    <property type="match status" value="1"/>
</dbReference>
<dbReference type="SUPFAM" id="SSF51261">
    <property type="entry name" value="Duplicated hybrid motif"/>
    <property type="match status" value="1"/>
</dbReference>
<dbReference type="STRING" id="1577792.QX51_09065"/>
<keyword evidence="9" id="KW-1185">Reference proteome</keyword>
<keyword evidence="4" id="KW-0808">Transferase</keyword>
<evidence type="ECO:0000313" key="8">
    <source>
        <dbReference type="EMBL" id="KHS57375.1"/>
    </source>
</evidence>
<protein>
    <submittedName>
        <fullName evidence="8">PTS glucose transporter subunit IIA</fullName>
    </submittedName>
</protein>
<keyword evidence="2" id="KW-0813">Transport</keyword>
<dbReference type="InterPro" id="IPR001127">
    <property type="entry name" value="PTS_EIIA_1_perm"/>
</dbReference>
<dbReference type="PANTHER" id="PTHR45008">
    <property type="entry name" value="PTS SYSTEM GLUCOSE-SPECIFIC EIIA COMPONENT"/>
    <property type="match status" value="1"/>
</dbReference>
<dbReference type="GO" id="GO:0005737">
    <property type="term" value="C:cytoplasm"/>
    <property type="evidence" value="ECO:0007669"/>
    <property type="project" value="UniProtKB-SubCell"/>
</dbReference>
<feature type="domain" description="PTS EIIA type-1" evidence="7">
    <location>
        <begin position="29"/>
        <end position="133"/>
    </location>
</feature>
<evidence type="ECO:0000259" key="7">
    <source>
        <dbReference type="PROSITE" id="PS51093"/>
    </source>
</evidence>
<evidence type="ECO:0000256" key="6">
    <source>
        <dbReference type="ARBA" id="ARBA00022777"/>
    </source>
</evidence>
<reference evidence="8 9" key="1">
    <citation type="submission" date="2014-12" db="EMBL/GenBank/DDBJ databases">
        <title>Draft genome sequence of Terrisporobacter sp. 08-306576, isolated from the blood culture of a bacteremia patient.</title>
        <authorList>
            <person name="Lund L.C."/>
            <person name="Sydenham T.V."/>
            <person name="Hogh S.V."/>
            <person name="Skov M.N."/>
            <person name="Kemp M."/>
            <person name="Justesen U.S."/>
        </authorList>
    </citation>
    <scope>NUCLEOTIDE SEQUENCE [LARGE SCALE GENOMIC DNA]</scope>
    <source>
        <strain evidence="8 9">08-306576</strain>
    </source>
</reference>
<keyword evidence="3 8" id="KW-0762">Sugar transport</keyword>
<dbReference type="Proteomes" id="UP000031189">
    <property type="component" value="Unassembled WGS sequence"/>
</dbReference>
<comment type="subcellular location">
    <subcellularLocation>
        <location evidence="1">Cytoplasm</location>
    </subcellularLocation>
</comment>
<dbReference type="InterPro" id="IPR050890">
    <property type="entry name" value="PTS_EIIA_component"/>
</dbReference>
<keyword evidence="5" id="KW-0598">Phosphotransferase system</keyword>
<dbReference type="Pfam" id="PF00358">
    <property type="entry name" value="PTS_EIIA_1"/>
    <property type="match status" value="1"/>
</dbReference>
<dbReference type="Gene3D" id="2.70.70.10">
    <property type="entry name" value="Glucose Permease (Domain IIA)"/>
    <property type="match status" value="1"/>
</dbReference>
<proteinExistence type="predicted"/>
<dbReference type="PROSITE" id="PS00371">
    <property type="entry name" value="PTS_EIIA_TYPE_1_HIS"/>
    <property type="match status" value="1"/>
</dbReference>
<organism evidence="8 9">
    <name type="scientific">Terrisporobacter othiniensis</name>
    <dbReference type="NCBI Taxonomy" id="1577792"/>
    <lineage>
        <taxon>Bacteria</taxon>
        <taxon>Bacillati</taxon>
        <taxon>Bacillota</taxon>
        <taxon>Clostridia</taxon>
        <taxon>Peptostreptococcales</taxon>
        <taxon>Peptostreptococcaceae</taxon>
        <taxon>Terrisporobacter</taxon>
    </lineage>
</organism>
<evidence type="ECO:0000256" key="4">
    <source>
        <dbReference type="ARBA" id="ARBA00022679"/>
    </source>
</evidence>
<evidence type="ECO:0000256" key="1">
    <source>
        <dbReference type="ARBA" id="ARBA00004496"/>
    </source>
</evidence>
<dbReference type="OrthoDB" id="92465at2"/>
<sequence length="160" mass="17139">MLSFFKKNKNYKICAAVSGKSINIEKVNDATFSQKLMGDGVAIIPNSNIVVAPCNGKITVLPESKHAFGIVSDDGVEILVHIGIDTVSLNGDGFKNEVSQGSIVKQGDPIISFDREKIISKGIDSTTMMIVLNHSEFSNINCIAEGEVIAGQDTVIEVLK</sequence>
<comment type="caution">
    <text evidence="8">The sequence shown here is derived from an EMBL/GenBank/DDBJ whole genome shotgun (WGS) entry which is preliminary data.</text>
</comment>
<keyword evidence="6" id="KW-0418">Kinase</keyword>
<name>A0A0B3WS40_9FIRM</name>
<accession>A0A0B3WS40</accession>
<dbReference type="AlphaFoldDB" id="A0A0B3WS40"/>
<gene>
    <name evidence="8" type="ORF">QX51_09065</name>
</gene>
<evidence type="ECO:0000313" key="9">
    <source>
        <dbReference type="Proteomes" id="UP000031189"/>
    </source>
</evidence>
<dbReference type="NCBIfam" id="TIGR00830">
    <property type="entry name" value="PTBA"/>
    <property type="match status" value="1"/>
</dbReference>
<evidence type="ECO:0000256" key="2">
    <source>
        <dbReference type="ARBA" id="ARBA00022448"/>
    </source>
</evidence>
<dbReference type="GO" id="GO:0016301">
    <property type="term" value="F:kinase activity"/>
    <property type="evidence" value="ECO:0007669"/>
    <property type="project" value="UniProtKB-KW"/>
</dbReference>
<dbReference type="GO" id="GO:0009401">
    <property type="term" value="P:phosphoenolpyruvate-dependent sugar phosphotransferase system"/>
    <property type="evidence" value="ECO:0007669"/>
    <property type="project" value="UniProtKB-KW"/>
</dbReference>
<dbReference type="FunFam" id="2.70.70.10:FF:000001">
    <property type="entry name" value="PTS system glucose-specific IIA component"/>
    <property type="match status" value="1"/>
</dbReference>
<dbReference type="RefSeq" id="WP_039679586.1">
    <property type="nucleotide sequence ID" value="NZ_JAWGXO010000007.1"/>
</dbReference>
<dbReference type="InterPro" id="IPR011055">
    <property type="entry name" value="Dup_hybrid_motif"/>
</dbReference>
<evidence type="ECO:0000256" key="3">
    <source>
        <dbReference type="ARBA" id="ARBA00022597"/>
    </source>
</evidence>